<feature type="short sequence motif" description="VHIID" evidence="3">
    <location>
        <begin position="427"/>
        <end position="431"/>
    </location>
</feature>
<keyword evidence="1" id="KW-0805">Transcription regulation</keyword>
<keyword evidence="5" id="KW-1185">Reference proteome</keyword>
<dbReference type="Gramene" id="RZC60253">
    <property type="protein sequence ID" value="RZC60253"/>
    <property type="gene ID" value="C5167_022021"/>
</dbReference>
<name>A0A4Y7JGN0_PAPSO</name>
<feature type="region of interest" description="VHIID" evidence="3">
    <location>
        <begin position="396"/>
        <end position="461"/>
    </location>
</feature>
<evidence type="ECO:0000256" key="3">
    <source>
        <dbReference type="PROSITE-ProRule" id="PRU01191"/>
    </source>
</evidence>
<dbReference type="PANTHER" id="PTHR31636">
    <property type="entry name" value="OSJNBA0084A10.13 PROTEIN-RELATED"/>
    <property type="match status" value="1"/>
</dbReference>
<proteinExistence type="inferred from homology"/>
<gene>
    <name evidence="4" type="ORF">C5167_022021</name>
</gene>
<organism evidence="4 5">
    <name type="scientific">Papaver somniferum</name>
    <name type="common">Opium poppy</name>
    <dbReference type="NCBI Taxonomy" id="3469"/>
    <lineage>
        <taxon>Eukaryota</taxon>
        <taxon>Viridiplantae</taxon>
        <taxon>Streptophyta</taxon>
        <taxon>Embryophyta</taxon>
        <taxon>Tracheophyta</taxon>
        <taxon>Spermatophyta</taxon>
        <taxon>Magnoliopsida</taxon>
        <taxon>Ranunculales</taxon>
        <taxon>Papaveraceae</taxon>
        <taxon>Papaveroideae</taxon>
        <taxon>Papaver</taxon>
    </lineage>
</organism>
<dbReference type="Proteomes" id="UP000316621">
    <property type="component" value="Chromosome 5"/>
</dbReference>
<comment type="similarity">
    <text evidence="3">Belongs to the GRAS family.</text>
</comment>
<reference evidence="4 5" key="1">
    <citation type="journal article" date="2018" name="Science">
        <title>The opium poppy genome and morphinan production.</title>
        <authorList>
            <person name="Guo L."/>
            <person name="Winzer T."/>
            <person name="Yang X."/>
            <person name="Li Y."/>
            <person name="Ning Z."/>
            <person name="He Z."/>
            <person name="Teodor R."/>
            <person name="Lu Y."/>
            <person name="Bowser T.A."/>
            <person name="Graham I.A."/>
            <person name="Ye K."/>
        </authorList>
    </citation>
    <scope>NUCLEOTIDE SEQUENCE [LARGE SCALE GENOMIC DNA]</scope>
    <source>
        <strain evidence="5">cv. HN1</strain>
        <tissue evidence="4">Leaves</tissue>
    </source>
</reference>
<dbReference type="AlphaFoldDB" id="A0A4Y7JGN0"/>
<evidence type="ECO:0000256" key="1">
    <source>
        <dbReference type="ARBA" id="ARBA00023015"/>
    </source>
</evidence>
<dbReference type="InterPro" id="IPR005202">
    <property type="entry name" value="TF_GRAS"/>
</dbReference>
<feature type="region of interest" description="SAW" evidence="3">
    <location>
        <begin position="603"/>
        <end position="678"/>
    </location>
</feature>
<dbReference type="Pfam" id="PF03514">
    <property type="entry name" value="GRAS"/>
    <property type="match status" value="1"/>
</dbReference>
<dbReference type="EMBL" id="CM010719">
    <property type="protein sequence ID" value="RZC60253.1"/>
    <property type="molecule type" value="Genomic_DNA"/>
</dbReference>
<accession>A0A4Y7JGN0</accession>
<dbReference type="PROSITE" id="PS50985">
    <property type="entry name" value="GRAS"/>
    <property type="match status" value="1"/>
</dbReference>
<feature type="short sequence motif" description="LxCxE motif" evidence="3">
    <location>
        <begin position="318"/>
        <end position="322"/>
    </location>
</feature>
<evidence type="ECO:0000313" key="5">
    <source>
        <dbReference type="Proteomes" id="UP000316621"/>
    </source>
</evidence>
<evidence type="ECO:0000256" key="2">
    <source>
        <dbReference type="ARBA" id="ARBA00023163"/>
    </source>
</evidence>
<sequence length="679" mass="75123">MINSLCGGVMKMVKSGEPSSYHPLPISPTASVSESNSINVLPSTSVLGNNPVLSSLNDPQGFKYEEHNMNDDVEIQSPDNSAIWNSYFADNDDEASFMISSPRSSNALDLMMVSSPKRTQHMGFNQNYDQGENTLLHGESMSKYSPASSNSSHMVGGTCNISNGKSKGQLQRVFSSPRKKYMKLLRVDQFSTMDENMNGSSTSKDGGFREYSTMNMPSLGFNAGGSESGMTLSAMLKCLPSSDSSNIWESTVNKVDVQRDFPTTQEKNASLFSPYRNPFSPAQLSQQQEQQYTFDNGSFGPLYAQEQVTGLQLLHLLLACAEAAAKKDYIVAKVYLGQLNRIVNPLGDSMQRVACCFTEALSERLSAITTANPNSTDQKNDTPLPDLNSLDTIRTYQVVYQACPYLKFAHFTANQAIFEAFEGEERVHVVDFDILQGYQWPSFMQALAARQGGAPFLRLTGIGSSPTSLGETGLYLTEIARSLKIPFEFEAVSEPLEEVNPHIFQRRLGEALAVNSINVLHRVSGNSLANLLGVIHDQTPEILILVEQEASHNGPYFLGRFLEALHYYSAIFDSMEATFLSNSEDRAKVEKYIYAPEIRNIVASDGPDRVERHEKIEKWRKVMEGKGFKGIPLSENAVTQANLLLGLYSCDGYRLTDDKGCLMLGWQDRPIIAASSWRC</sequence>
<comment type="caution">
    <text evidence="3">Lacks conserved residue(s) required for the propagation of feature annotation.</text>
</comment>
<keyword evidence="2" id="KW-0804">Transcription</keyword>
<protein>
    <submittedName>
        <fullName evidence="4">Uncharacterized protein</fullName>
    </submittedName>
</protein>
<evidence type="ECO:0000313" key="4">
    <source>
        <dbReference type="EMBL" id="RZC60253.1"/>
    </source>
</evidence>